<dbReference type="GO" id="GO:0005615">
    <property type="term" value="C:extracellular space"/>
    <property type="evidence" value="ECO:0007669"/>
    <property type="project" value="TreeGrafter"/>
</dbReference>
<dbReference type="InterPro" id="IPR000782">
    <property type="entry name" value="FAS1_domain"/>
</dbReference>
<dbReference type="SUPFAM" id="SSF82153">
    <property type="entry name" value="FAS1 domain"/>
    <property type="match status" value="1"/>
</dbReference>
<gene>
    <name evidence="2" type="ORF">MiSe_25400</name>
</gene>
<evidence type="ECO:0000259" key="1">
    <source>
        <dbReference type="PROSITE" id="PS50213"/>
    </source>
</evidence>
<evidence type="ECO:0000313" key="2">
    <source>
        <dbReference type="EMBL" id="GET37786.1"/>
    </source>
</evidence>
<protein>
    <submittedName>
        <fullName evidence="2">Fasciclin domain protein</fullName>
    </submittedName>
</protein>
<sequence length="198" mass="20914">MLVQNRTRLLKLMPYLLGVLGASVLIGVPGEAQVKNHCSSGTQATTVSERTSQNTPGQNIVTIASGNASFSTLTKAVQAAGLAETLSGEGPFTVFAPTDAAFGALERQRPGILQQLLQPQNRDTLVKILTYHVVPGRVLSSNLRSGEVNTVEKGAVNVQVSGNRVTVNNARVTQADINASNGVIHVIDKVLLPPDLRL</sequence>
<dbReference type="FunFam" id="2.30.180.10:FF:000019">
    <property type="entry name" value="Cell surface lipoprotein"/>
    <property type="match status" value="1"/>
</dbReference>
<dbReference type="EMBL" id="BLAY01000034">
    <property type="protein sequence ID" value="GET37786.1"/>
    <property type="molecule type" value="Genomic_DNA"/>
</dbReference>
<dbReference type="SMART" id="SM00554">
    <property type="entry name" value="FAS1"/>
    <property type="match status" value="1"/>
</dbReference>
<proteinExistence type="predicted"/>
<dbReference type="PANTHER" id="PTHR10900">
    <property type="entry name" value="PERIOSTIN-RELATED"/>
    <property type="match status" value="1"/>
</dbReference>
<dbReference type="PROSITE" id="PS50213">
    <property type="entry name" value="FAS1"/>
    <property type="match status" value="1"/>
</dbReference>
<dbReference type="PANTHER" id="PTHR10900:SF77">
    <property type="entry name" value="FI19380P1"/>
    <property type="match status" value="1"/>
</dbReference>
<name>A0AAV3X916_9CYAN</name>
<organism evidence="2 3">
    <name type="scientific">Microseira wollei NIES-4236</name>
    <dbReference type="NCBI Taxonomy" id="2530354"/>
    <lineage>
        <taxon>Bacteria</taxon>
        <taxon>Bacillati</taxon>
        <taxon>Cyanobacteriota</taxon>
        <taxon>Cyanophyceae</taxon>
        <taxon>Oscillatoriophycideae</taxon>
        <taxon>Aerosakkonematales</taxon>
        <taxon>Aerosakkonemataceae</taxon>
        <taxon>Microseira</taxon>
    </lineage>
</organism>
<comment type="caution">
    <text evidence="2">The sequence shown here is derived from an EMBL/GenBank/DDBJ whole genome shotgun (WGS) entry which is preliminary data.</text>
</comment>
<keyword evidence="3" id="KW-1185">Reference proteome</keyword>
<dbReference type="Gene3D" id="2.30.180.10">
    <property type="entry name" value="FAS1 domain"/>
    <property type="match status" value="1"/>
</dbReference>
<dbReference type="InterPro" id="IPR050904">
    <property type="entry name" value="Adhesion/Biosynth-related"/>
</dbReference>
<accession>A0AAV3X916</accession>
<reference evidence="2" key="1">
    <citation type="submission" date="2019-10" db="EMBL/GenBank/DDBJ databases">
        <title>Draft genome sequece of Microseira wollei NIES-4236.</title>
        <authorList>
            <person name="Yamaguchi H."/>
            <person name="Suzuki S."/>
            <person name="Kawachi M."/>
        </authorList>
    </citation>
    <scope>NUCLEOTIDE SEQUENCE</scope>
    <source>
        <strain evidence="2">NIES-4236</strain>
    </source>
</reference>
<dbReference type="InterPro" id="IPR036378">
    <property type="entry name" value="FAS1_dom_sf"/>
</dbReference>
<dbReference type="RefSeq" id="WP_226579862.1">
    <property type="nucleotide sequence ID" value="NZ_BLAY01000034.1"/>
</dbReference>
<dbReference type="Pfam" id="PF02469">
    <property type="entry name" value="Fasciclin"/>
    <property type="match status" value="1"/>
</dbReference>
<feature type="domain" description="FAS1" evidence="1">
    <location>
        <begin position="57"/>
        <end position="191"/>
    </location>
</feature>
<dbReference type="AlphaFoldDB" id="A0AAV3X916"/>
<evidence type="ECO:0000313" key="3">
    <source>
        <dbReference type="Proteomes" id="UP001050975"/>
    </source>
</evidence>
<dbReference type="Proteomes" id="UP001050975">
    <property type="component" value="Unassembled WGS sequence"/>
</dbReference>